<keyword evidence="2" id="KW-0813">Transport</keyword>
<proteinExistence type="predicted"/>
<protein>
    <submittedName>
        <fullName evidence="7">Peptide/bleomycin uptake transporter</fullName>
    </submittedName>
</protein>
<dbReference type="InterPro" id="IPR036640">
    <property type="entry name" value="ABC1_TM_sf"/>
</dbReference>
<feature type="transmembrane region" description="Helical" evidence="6">
    <location>
        <begin position="226"/>
        <end position="248"/>
    </location>
</feature>
<evidence type="ECO:0000256" key="3">
    <source>
        <dbReference type="ARBA" id="ARBA00022692"/>
    </source>
</evidence>
<dbReference type="Proteomes" id="UP000554520">
    <property type="component" value="Unassembled WGS sequence"/>
</dbReference>
<dbReference type="GO" id="GO:0015833">
    <property type="term" value="P:peptide transport"/>
    <property type="evidence" value="ECO:0007669"/>
    <property type="project" value="InterPro"/>
</dbReference>
<dbReference type="InterPro" id="IPR050835">
    <property type="entry name" value="ABC_transporter_sub-D"/>
</dbReference>
<feature type="transmembrane region" description="Helical" evidence="6">
    <location>
        <begin position="28"/>
        <end position="47"/>
    </location>
</feature>
<dbReference type="GO" id="GO:0005886">
    <property type="term" value="C:plasma membrane"/>
    <property type="evidence" value="ECO:0007669"/>
    <property type="project" value="UniProtKB-SubCell"/>
</dbReference>
<feature type="transmembrane region" description="Helical" evidence="6">
    <location>
        <begin position="155"/>
        <end position="179"/>
    </location>
</feature>
<feature type="transmembrane region" description="Helical" evidence="6">
    <location>
        <begin position="79"/>
        <end position="100"/>
    </location>
</feature>
<dbReference type="SUPFAM" id="SSF90123">
    <property type="entry name" value="ABC transporter transmembrane region"/>
    <property type="match status" value="1"/>
</dbReference>
<evidence type="ECO:0000256" key="5">
    <source>
        <dbReference type="ARBA" id="ARBA00023136"/>
    </source>
</evidence>
<dbReference type="GO" id="GO:0005524">
    <property type="term" value="F:ATP binding"/>
    <property type="evidence" value="ECO:0007669"/>
    <property type="project" value="InterPro"/>
</dbReference>
<keyword evidence="3 6" id="KW-0812">Transmembrane</keyword>
<comment type="caution">
    <text evidence="7">The sequence shown here is derived from an EMBL/GenBank/DDBJ whole genome shotgun (WGS) entry which is preliminary data.</text>
</comment>
<comment type="subcellular location">
    <subcellularLocation>
        <location evidence="1">Cell membrane</location>
        <topology evidence="1">Multi-pass membrane protein</topology>
    </subcellularLocation>
</comment>
<feature type="transmembrane region" description="Helical" evidence="6">
    <location>
        <begin position="107"/>
        <end position="129"/>
    </location>
</feature>
<keyword evidence="5 6" id="KW-0472">Membrane</keyword>
<dbReference type="Pfam" id="PF05992">
    <property type="entry name" value="SbmA_BacA"/>
    <property type="match status" value="1"/>
</dbReference>
<dbReference type="GO" id="GO:1904680">
    <property type="term" value="F:peptide transmembrane transporter activity"/>
    <property type="evidence" value="ECO:0007669"/>
    <property type="project" value="InterPro"/>
</dbReference>
<evidence type="ECO:0000313" key="8">
    <source>
        <dbReference type="Proteomes" id="UP000554520"/>
    </source>
</evidence>
<feature type="transmembrane region" description="Helical" evidence="6">
    <location>
        <begin position="260"/>
        <end position="284"/>
    </location>
</feature>
<evidence type="ECO:0000256" key="4">
    <source>
        <dbReference type="ARBA" id="ARBA00022989"/>
    </source>
</evidence>
<gene>
    <name evidence="7" type="ORF">FHS21_001144</name>
</gene>
<accession>A0A839U466</accession>
<name>A0A839U466_9HYPH</name>
<dbReference type="PANTHER" id="PTHR11384:SF59">
    <property type="entry name" value="LYSOSOMAL COBALAMIN TRANSPORTER ABCD4"/>
    <property type="match status" value="1"/>
</dbReference>
<dbReference type="NCBIfam" id="NF008306">
    <property type="entry name" value="PRK11098.1"/>
    <property type="match status" value="1"/>
</dbReference>
<evidence type="ECO:0000256" key="1">
    <source>
        <dbReference type="ARBA" id="ARBA00004651"/>
    </source>
</evidence>
<sequence length="434" mass="49890">MQLVTTTLQDFSLEELTVFVSFFPRPKLFFTSAALWALFAVLFWIFAGERLGAYFGLPPADPNVPPVIGVGVFVTKAYIWLYIYFAAFVAVFASFWMWYAPHRWQRWSILGSALIIFNTYFTVQISLAINEWRGPYFNLFQQALTTPGSVSAAEFYWQNVLFAGIAFLYIGLSVIFTYFTSHYIFRWRTAMNEFYVAHWSQLRHIEGASQRVQEDTMRFSTTVETLGVSLIQAVMNLIAFMPLLAQLSGHITEVPIIGQIPYSLVVLSIVWSLLGTLLLAVVGIKLPGLEFRNQRVEAAYRKELVFGEDDETRAEPLTLTELFRNVRRNYFRLYFHYAYFNIARSFYGQADGLILDVILIPSIVAGKLTMGLWQQISTAFGQVSNSFQYLVTAWPTIVELISIYKRLKAFESVIYEEPLPEIDQHYLQTQAEAR</sequence>
<keyword evidence="4 6" id="KW-1133">Transmembrane helix</keyword>
<reference evidence="7 8" key="1">
    <citation type="submission" date="2020-08" db="EMBL/GenBank/DDBJ databases">
        <title>Genomic Encyclopedia of Type Strains, Phase III (KMG-III): the genomes of soil and plant-associated and newly described type strains.</title>
        <authorList>
            <person name="Whitman W."/>
        </authorList>
    </citation>
    <scope>NUCLEOTIDE SEQUENCE [LARGE SCALE GENOMIC DNA]</scope>
    <source>
        <strain evidence="7 8">CECT 7015</strain>
    </source>
</reference>
<evidence type="ECO:0000256" key="6">
    <source>
        <dbReference type="SAM" id="Phobius"/>
    </source>
</evidence>
<organism evidence="7 8">
    <name type="scientific">Phyllobacterium trifolii</name>
    <dbReference type="NCBI Taxonomy" id="300193"/>
    <lineage>
        <taxon>Bacteria</taxon>
        <taxon>Pseudomonadati</taxon>
        <taxon>Pseudomonadota</taxon>
        <taxon>Alphaproteobacteria</taxon>
        <taxon>Hyphomicrobiales</taxon>
        <taxon>Phyllobacteriaceae</taxon>
        <taxon>Phyllobacterium</taxon>
    </lineage>
</organism>
<keyword evidence="8" id="KW-1185">Reference proteome</keyword>
<evidence type="ECO:0000256" key="2">
    <source>
        <dbReference type="ARBA" id="ARBA00022448"/>
    </source>
</evidence>
<dbReference type="AlphaFoldDB" id="A0A839U466"/>
<evidence type="ECO:0000313" key="7">
    <source>
        <dbReference type="EMBL" id="MBB3144743.1"/>
    </source>
</evidence>
<dbReference type="PANTHER" id="PTHR11384">
    <property type="entry name" value="ATP-BINDING CASSETTE, SUB-FAMILY D MEMBER"/>
    <property type="match status" value="1"/>
</dbReference>
<dbReference type="EMBL" id="JACHXN010000003">
    <property type="protein sequence ID" value="MBB3144743.1"/>
    <property type="molecule type" value="Genomic_DNA"/>
</dbReference>
<dbReference type="InterPro" id="IPR009248">
    <property type="entry name" value="SbmA_BacA"/>
</dbReference>